<dbReference type="Proteomes" id="UP001596505">
    <property type="component" value="Unassembled WGS sequence"/>
</dbReference>
<organism evidence="2 3">
    <name type="scientific">Scopulibacillus cellulosilyticus</name>
    <dbReference type="NCBI Taxonomy" id="2665665"/>
    <lineage>
        <taxon>Bacteria</taxon>
        <taxon>Bacillati</taxon>
        <taxon>Bacillota</taxon>
        <taxon>Bacilli</taxon>
        <taxon>Bacillales</taxon>
        <taxon>Sporolactobacillaceae</taxon>
        <taxon>Scopulibacillus</taxon>
    </lineage>
</organism>
<sequence length="76" mass="8942">MKDGLKIIFDTIKVTVLFAVCTVAFYFGLKWLDHNYESYHKYDEPSGRAVKVYEPIDSNKKTDWSGRLIEFFRNGE</sequence>
<comment type="caution">
    <text evidence="2">The sequence shown here is derived from an EMBL/GenBank/DDBJ whole genome shotgun (WGS) entry which is preliminary data.</text>
</comment>
<reference evidence="3" key="1">
    <citation type="journal article" date="2019" name="Int. J. Syst. Evol. Microbiol.">
        <title>The Global Catalogue of Microorganisms (GCM) 10K type strain sequencing project: providing services to taxonomists for standard genome sequencing and annotation.</title>
        <authorList>
            <consortium name="The Broad Institute Genomics Platform"/>
            <consortium name="The Broad Institute Genome Sequencing Center for Infectious Disease"/>
            <person name="Wu L."/>
            <person name="Ma J."/>
        </authorList>
    </citation>
    <scope>NUCLEOTIDE SEQUENCE [LARGE SCALE GENOMIC DNA]</scope>
    <source>
        <strain evidence="3">CGMCC 1.16305</strain>
    </source>
</reference>
<dbReference type="InterPro" id="IPR025321">
    <property type="entry name" value="DUF4227"/>
</dbReference>
<proteinExistence type="predicted"/>
<dbReference type="RefSeq" id="WP_380962549.1">
    <property type="nucleotide sequence ID" value="NZ_JBHTCO010000001.1"/>
</dbReference>
<keyword evidence="1" id="KW-1133">Transmembrane helix</keyword>
<evidence type="ECO:0000313" key="3">
    <source>
        <dbReference type="Proteomes" id="UP001596505"/>
    </source>
</evidence>
<dbReference type="Pfam" id="PF14004">
    <property type="entry name" value="DUF4227"/>
    <property type="match status" value="1"/>
</dbReference>
<keyword evidence="1" id="KW-0812">Transmembrane</keyword>
<gene>
    <name evidence="2" type="ORF">ACFQRG_00510</name>
</gene>
<feature type="transmembrane region" description="Helical" evidence="1">
    <location>
        <begin position="7"/>
        <end position="29"/>
    </location>
</feature>
<keyword evidence="1" id="KW-0472">Membrane</keyword>
<name>A0ABW2PSC9_9BACL</name>
<evidence type="ECO:0000256" key="1">
    <source>
        <dbReference type="SAM" id="Phobius"/>
    </source>
</evidence>
<accession>A0ABW2PSC9</accession>
<dbReference type="EMBL" id="JBHTCO010000001">
    <property type="protein sequence ID" value="MFC7391492.1"/>
    <property type="molecule type" value="Genomic_DNA"/>
</dbReference>
<keyword evidence="3" id="KW-1185">Reference proteome</keyword>
<evidence type="ECO:0000313" key="2">
    <source>
        <dbReference type="EMBL" id="MFC7391492.1"/>
    </source>
</evidence>
<protein>
    <submittedName>
        <fullName evidence="2">YqzK family protein</fullName>
    </submittedName>
</protein>